<evidence type="ECO:0000256" key="1">
    <source>
        <dbReference type="SAM" id="MobiDB-lite"/>
    </source>
</evidence>
<sequence>MTFKPLDYLYGHTFDTEAGWQRTLEGASLRDTERDAVYRTHLPNSAATSPRSGQFTRNQIIPAAMLVTKPPAEDLLSTEEEQPAQAPPSEGSRNPTMPTSVPATNSGPGTSLRAIGHQLGTHHDTAYPSLPHKHHHTSYSLLITRLQMGEKYRKVKS</sequence>
<gene>
    <name evidence="2" type="ORF">AMECASPLE_035656</name>
</gene>
<protein>
    <submittedName>
        <fullName evidence="2">Uncharacterized protein</fullName>
    </submittedName>
</protein>
<comment type="caution">
    <text evidence="2">The sequence shown here is derived from an EMBL/GenBank/DDBJ whole genome shotgun (WGS) entry which is preliminary data.</text>
</comment>
<name>A0ABV0YUI4_9TELE</name>
<reference evidence="2 3" key="1">
    <citation type="submission" date="2021-06" db="EMBL/GenBank/DDBJ databases">
        <authorList>
            <person name="Palmer J.M."/>
        </authorList>
    </citation>
    <scope>NUCLEOTIDE SEQUENCE [LARGE SCALE GENOMIC DNA]</scope>
    <source>
        <strain evidence="2 3">AS_MEX2019</strain>
        <tissue evidence="2">Muscle</tissue>
    </source>
</reference>
<evidence type="ECO:0000313" key="3">
    <source>
        <dbReference type="Proteomes" id="UP001469553"/>
    </source>
</evidence>
<evidence type="ECO:0000313" key="2">
    <source>
        <dbReference type="EMBL" id="MEQ2297533.1"/>
    </source>
</evidence>
<dbReference type="Proteomes" id="UP001469553">
    <property type="component" value="Unassembled WGS sequence"/>
</dbReference>
<organism evidence="2 3">
    <name type="scientific">Ameca splendens</name>
    <dbReference type="NCBI Taxonomy" id="208324"/>
    <lineage>
        <taxon>Eukaryota</taxon>
        <taxon>Metazoa</taxon>
        <taxon>Chordata</taxon>
        <taxon>Craniata</taxon>
        <taxon>Vertebrata</taxon>
        <taxon>Euteleostomi</taxon>
        <taxon>Actinopterygii</taxon>
        <taxon>Neopterygii</taxon>
        <taxon>Teleostei</taxon>
        <taxon>Neoteleostei</taxon>
        <taxon>Acanthomorphata</taxon>
        <taxon>Ovalentaria</taxon>
        <taxon>Atherinomorphae</taxon>
        <taxon>Cyprinodontiformes</taxon>
        <taxon>Goodeidae</taxon>
        <taxon>Ameca</taxon>
    </lineage>
</organism>
<feature type="region of interest" description="Disordered" evidence="1">
    <location>
        <begin position="69"/>
        <end position="115"/>
    </location>
</feature>
<accession>A0ABV0YUI4</accession>
<feature type="compositionally biased region" description="Polar residues" evidence="1">
    <location>
        <begin position="91"/>
        <end position="109"/>
    </location>
</feature>
<keyword evidence="3" id="KW-1185">Reference proteome</keyword>
<dbReference type="EMBL" id="JAHRIP010042995">
    <property type="protein sequence ID" value="MEQ2297533.1"/>
    <property type="molecule type" value="Genomic_DNA"/>
</dbReference>
<proteinExistence type="predicted"/>